<feature type="compositionally biased region" description="Pro residues" evidence="2">
    <location>
        <begin position="174"/>
        <end position="194"/>
    </location>
</feature>
<comment type="caution">
    <text evidence="4">The sequence shown here is derived from an EMBL/GenBank/DDBJ whole genome shotgun (WGS) entry which is preliminary data.</text>
</comment>
<evidence type="ECO:0000313" key="5">
    <source>
        <dbReference type="Proteomes" id="UP000094444"/>
    </source>
</evidence>
<feature type="domain" description="C2H2-type" evidence="3">
    <location>
        <begin position="218"/>
        <end position="241"/>
    </location>
</feature>
<protein>
    <recommendedName>
        <fullName evidence="3">C2H2-type domain-containing protein</fullName>
    </recommendedName>
</protein>
<feature type="compositionally biased region" description="Low complexity" evidence="2">
    <location>
        <begin position="195"/>
        <end position="206"/>
    </location>
</feature>
<dbReference type="SUPFAM" id="SSF57667">
    <property type="entry name" value="beta-beta-alpha zinc fingers"/>
    <property type="match status" value="1"/>
</dbReference>
<dbReference type="AlphaFoldDB" id="A0A2P5HZR6"/>
<feature type="region of interest" description="Disordered" evidence="2">
    <location>
        <begin position="33"/>
        <end position="73"/>
    </location>
</feature>
<dbReference type="EMBL" id="MAVT02000450">
    <property type="protein sequence ID" value="POS75732.1"/>
    <property type="molecule type" value="Genomic_DNA"/>
</dbReference>
<name>A0A2P5HZR6_DIAHE</name>
<proteinExistence type="predicted"/>
<dbReference type="Proteomes" id="UP000094444">
    <property type="component" value="Unassembled WGS sequence"/>
</dbReference>
<keyword evidence="1" id="KW-0863">Zinc-finger</keyword>
<accession>A0A2P5HZR6</accession>
<evidence type="ECO:0000256" key="1">
    <source>
        <dbReference type="PROSITE-ProRule" id="PRU00042"/>
    </source>
</evidence>
<dbReference type="SMART" id="SM00355">
    <property type="entry name" value="ZnF_C2H2"/>
    <property type="match status" value="2"/>
</dbReference>
<dbReference type="OrthoDB" id="654211at2759"/>
<organism evidence="4 5">
    <name type="scientific">Diaporthe helianthi</name>
    <dbReference type="NCBI Taxonomy" id="158607"/>
    <lineage>
        <taxon>Eukaryota</taxon>
        <taxon>Fungi</taxon>
        <taxon>Dikarya</taxon>
        <taxon>Ascomycota</taxon>
        <taxon>Pezizomycotina</taxon>
        <taxon>Sordariomycetes</taxon>
        <taxon>Sordariomycetidae</taxon>
        <taxon>Diaporthales</taxon>
        <taxon>Diaporthaceae</taxon>
        <taxon>Diaporthe</taxon>
    </lineage>
</organism>
<dbReference type="InterPro" id="IPR013087">
    <property type="entry name" value="Znf_C2H2_type"/>
</dbReference>
<sequence length="318" mass="34960">MEQHTNFASYTMTLDDIDQSEIEQMMQQIEWEQSMSQQATIGQPDYDTTTFEPTLSPLSGYASPSSMTTGSTNQSPLVPLLDYDMSYSLVPASDDPESLFPELMDYNTNMDPAWLGLGLGSQPEGFTGPFPASDDGQTKLPPAYPLLDSQLYMTAAPDQTPYTNNPSPATYLPTSPPPPPTTVQPQPPPPPPPTSSSQPSTTQQQQQPPPPTTTNPNLTCPHCSATFTEKTKLKVHTNKHTKPFRCTAPGCSYAAAEKKSLHRHLQGKSDYDGDHRAAARRGRVPLVKHRCPREKEGCTYATFRDDNLKRHGNTCTGR</sequence>
<feature type="compositionally biased region" description="Polar residues" evidence="2">
    <location>
        <begin position="46"/>
        <end position="73"/>
    </location>
</feature>
<evidence type="ECO:0000313" key="4">
    <source>
        <dbReference type="EMBL" id="POS75732.1"/>
    </source>
</evidence>
<dbReference type="InParanoid" id="A0A2P5HZR6"/>
<dbReference type="InterPro" id="IPR036236">
    <property type="entry name" value="Znf_C2H2_sf"/>
</dbReference>
<evidence type="ECO:0000256" key="2">
    <source>
        <dbReference type="SAM" id="MobiDB-lite"/>
    </source>
</evidence>
<dbReference type="PROSITE" id="PS50157">
    <property type="entry name" value="ZINC_FINGER_C2H2_2"/>
    <property type="match status" value="1"/>
</dbReference>
<feature type="region of interest" description="Disordered" evidence="2">
    <location>
        <begin position="156"/>
        <end position="220"/>
    </location>
</feature>
<reference evidence="4" key="1">
    <citation type="submission" date="2017-09" db="EMBL/GenBank/DDBJ databases">
        <title>Polyketide synthases of a Diaporthe helianthi virulent isolate.</title>
        <authorList>
            <person name="Baroncelli R."/>
        </authorList>
    </citation>
    <scope>NUCLEOTIDE SEQUENCE [LARGE SCALE GENOMIC DNA]</scope>
    <source>
        <strain evidence="4">7/96</strain>
    </source>
</reference>
<dbReference type="Gene3D" id="3.30.160.60">
    <property type="entry name" value="Classic Zinc Finger"/>
    <property type="match status" value="1"/>
</dbReference>
<dbReference type="STRING" id="158607.A0A2P5HZR6"/>
<keyword evidence="5" id="KW-1185">Reference proteome</keyword>
<dbReference type="PROSITE" id="PS00028">
    <property type="entry name" value="ZINC_FINGER_C2H2_1"/>
    <property type="match status" value="1"/>
</dbReference>
<feature type="region of interest" description="Disordered" evidence="2">
    <location>
        <begin position="120"/>
        <end position="144"/>
    </location>
</feature>
<gene>
    <name evidence="4" type="ORF">DHEL01_v205875</name>
</gene>
<dbReference type="GO" id="GO:0008270">
    <property type="term" value="F:zinc ion binding"/>
    <property type="evidence" value="ECO:0007669"/>
    <property type="project" value="UniProtKB-KW"/>
</dbReference>
<keyword evidence="1" id="KW-0862">Zinc</keyword>
<evidence type="ECO:0000259" key="3">
    <source>
        <dbReference type="PROSITE" id="PS50157"/>
    </source>
</evidence>
<keyword evidence="1" id="KW-0479">Metal-binding</keyword>